<dbReference type="PANTHER" id="PTHR42783">
    <property type="entry name" value="GLUTAMATE SYNTHASE [NADPH] SMALL CHAIN"/>
    <property type="match status" value="1"/>
</dbReference>
<dbReference type="Gene3D" id="3.40.50.740">
    <property type="match status" value="1"/>
</dbReference>
<dbReference type="Gene3D" id="3.30.70.20">
    <property type="match status" value="2"/>
</dbReference>
<dbReference type="OrthoDB" id="9779457at2"/>
<dbReference type="PROSITE" id="PS51379">
    <property type="entry name" value="4FE4S_FER_2"/>
    <property type="match status" value="1"/>
</dbReference>
<accession>A0A1W6N0B3</accession>
<dbReference type="STRING" id="655015.B1812_21545"/>
<reference evidence="2 3" key="1">
    <citation type="submission" date="2017-02" db="EMBL/GenBank/DDBJ databases">
        <authorList>
            <person name="Peterson S.W."/>
        </authorList>
    </citation>
    <scope>NUCLEOTIDE SEQUENCE [LARGE SCALE GENOMIC DNA]</scope>
    <source>
        <strain evidence="2 3">S285</strain>
    </source>
</reference>
<dbReference type="SUPFAM" id="SSF54862">
    <property type="entry name" value="4Fe-4S ferredoxins"/>
    <property type="match status" value="1"/>
</dbReference>
<dbReference type="CDD" id="cd10551">
    <property type="entry name" value="PsrB"/>
    <property type="match status" value="1"/>
</dbReference>
<evidence type="ECO:0000313" key="3">
    <source>
        <dbReference type="Proteomes" id="UP000193978"/>
    </source>
</evidence>
<dbReference type="EMBL" id="CP019948">
    <property type="protein sequence ID" value="ARN83239.1"/>
    <property type="molecule type" value="Genomic_DNA"/>
</dbReference>
<dbReference type="CDD" id="cd02784">
    <property type="entry name" value="MopB_CT_PHLH"/>
    <property type="match status" value="1"/>
</dbReference>
<proteinExistence type="predicted"/>
<dbReference type="InterPro" id="IPR017896">
    <property type="entry name" value="4Fe4S_Fe-S-bd"/>
</dbReference>
<evidence type="ECO:0000259" key="1">
    <source>
        <dbReference type="PROSITE" id="PS51379"/>
    </source>
</evidence>
<organism evidence="2 3">
    <name type="scientific">Methylocystis bryophila</name>
    <dbReference type="NCBI Taxonomy" id="655015"/>
    <lineage>
        <taxon>Bacteria</taxon>
        <taxon>Pseudomonadati</taxon>
        <taxon>Pseudomonadota</taxon>
        <taxon>Alphaproteobacteria</taxon>
        <taxon>Hyphomicrobiales</taxon>
        <taxon>Methylocystaceae</taxon>
        <taxon>Methylocystis</taxon>
    </lineage>
</organism>
<dbReference type="Pfam" id="PF13247">
    <property type="entry name" value="Fer4_11"/>
    <property type="match status" value="1"/>
</dbReference>
<dbReference type="SUPFAM" id="SSF50692">
    <property type="entry name" value="ADC-like"/>
    <property type="match status" value="1"/>
</dbReference>
<protein>
    <submittedName>
        <fullName evidence="2">4Fe-4S ferredoxin</fullName>
    </submittedName>
</protein>
<dbReference type="KEGG" id="mbry:B1812_21545"/>
<name>A0A1W6N0B3_9HYPH</name>
<sequence length="942" mass="102240">MLDNPDAHPDRRLLLKWLASGGMALSAAGCGPPEEEIVPYVELPDGLTPGVPLHFATALSLSGYARGALVTAYEGRPTKIEGNPRHPESLGATDIFAQAEVMSLYQPDRAKAVNNNERLSSWNAFSTALFAQMQGEKARNGSGLRILTGRVTSPTFLRQMQSLLKAFPEARWLRYEPIHDDAALAGAVQAFGRPLTPLPRLAEASALVCLGADPLGAGPDQIRLAAEYAKARQPSLPQDRVLRVYAVESSWSLTGMNADERLALAPALIHNLAIEISRGFGSGIASGELPEKAQRFARAVTTGLRANVGRAIILAGREQAPEIHALCHWMNAQLQAPVDYIAPVDPITASHAQCLRELTDDLAQKRVETLIVIDSNPAYAAPGELRLAELIATAPFSTHLGLYEDETAALCKWRLPLAHPLESWSDLRAFEGTASIVQPLIRPLYDTRTAHELLAYLGGSLSASSYEIVRETWRNRSRPTEFDGSWRQWLHDGAIPNTREAPVSAPQAKQPNIKPAPAPKALALALAPDPSIWDGSFCNNPWLQECPKPFTKEVWGNALHVSPQDAGKQGLEDGQIVALTRNGVTVEAAVQVVKGQAEGVLGATIGYGRSRAGAIGNGVGFSAYALQSLDSPWLLADVDVSKTGKRKDLLTTQHHFALEAEDKDILPTLTFAALDKGEADVPHADGLPTLLPDWRYDSYKWAMVIDTAACIGCNACLVACQSENNVPVVGPDEVAMGRIMHWLRVDTYFPDDEANPIGFQPVPCMHCEDAPCEPVCPVAASVHDSEGLNVQVYNRCVGTRFCQSNCPYKVRRFNFFGYADSETYANLGDDPVKAHFNPDVSVRARGVMEKCTYCVQRISGARRQAEKDKSRIAVGGVVTACQAACPTRAITFGDLSDPASPLHDLRKQPRHYALLGHLGTKPRTTYLARLRNPDPSLRTESP</sequence>
<dbReference type="PANTHER" id="PTHR42783:SF3">
    <property type="entry name" value="GLUTAMATE SYNTHASE [NADPH] SMALL CHAIN-RELATED"/>
    <property type="match status" value="1"/>
</dbReference>
<dbReference type="Proteomes" id="UP000193978">
    <property type="component" value="Chromosome"/>
</dbReference>
<dbReference type="SUPFAM" id="SSF53706">
    <property type="entry name" value="Formate dehydrogenase/DMSO reductase, domains 1-3"/>
    <property type="match status" value="1"/>
</dbReference>
<dbReference type="Gene3D" id="2.40.40.20">
    <property type="match status" value="1"/>
</dbReference>
<gene>
    <name evidence="2" type="ORF">B1812_21545</name>
</gene>
<dbReference type="RefSeq" id="WP_085773396.1">
    <property type="nucleotide sequence ID" value="NZ_AP027149.1"/>
</dbReference>
<dbReference type="AlphaFoldDB" id="A0A1W6N0B3"/>
<dbReference type="Gene3D" id="3.30.2070.10">
    <property type="entry name" value="Formate dehydrogenase/DMSO reductase"/>
    <property type="match status" value="1"/>
</dbReference>
<evidence type="ECO:0000313" key="2">
    <source>
        <dbReference type="EMBL" id="ARN83239.1"/>
    </source>
</evidence>
<keyword evidence="3" id="KW-1185">Reference proteome</keyword>
<feature type="domain" description="4Fe-4S ferredoxin-type" evidence="1">
    <location>
        <begin position="701"/>
        <end position="731"/>
    </location>
</feature>
<dbReference type="InterPro" id="IPR009010">
    <property type="entry name" value="Asp_de-COase-like_dom_sf"/>
</dbReference>